<dbReference type="InterPro" id="IPR036890">
    <property type="entry name" value="HATPase_C_sf"/>
</dbReference>
<dbReference type="AlphaFoldDB" id="A0A917GZ39"/>
<dbReference type="InterPro" id="IPR050640">
    <property type="entry name" value="Bact_2-comp_sensor_kinase"/>
</dbReference>
<dbReference type="Pfam" id="PF06580">
    <property type="entry name" value="His_kinase"/>
    <property type="match status" value="1"/>
</dbReference>
<dbReference type="PANTHER" id="PTHR34220">
    <property type="entry name" value="SENSOR HISTIDINE KINASE YPDA"/>
    <property type="match status" value="1"/>
</dbReference>
<dbReference type="SMART" id="SM00304">
    <property type="entry name" value="HAMP"/>
    <property type="match status" value="1"/>
</dbReference>
<organism evidence="9 10">
    <name type="scientific">Paenibacillus radicis</name>
    <name type="common">ex Gao et al. 2016</name>
    <dbReference type="NCBI Taxonomy" id="1737354"/>
    <lineage>
        <taxon>Bacteria</taxon>
        <taxon>Bacillati</taxon>
        <taxon>Bacillota</taxon>
        <taxon>Bacilli</taxon>
        <taxon>Bacillales</taxon>
        <taxon>Paenibacillaceae</taxon>
        <taxon>Paenibacillus</taxon>
    </lineage>
</organism>
<dbReference type="Gene3D" id="6.10.340.10">
    <property type="match status" value="1"/>
</dbReference>
<evidence type="ECO:0000256" key="7">
    <source>
        <dbReference type="SAM" id="Phobius"/>
    </source>
</evidence>
<dbReference type="Pfam" id="PF02518">
    <property type="entry name" value="HATPase_c"/>
    <property type="match status" value="1"/>
</dbReference>
<sequence>MRKRLLELPWNSLRFKLVLGLLGVTVPLIVLLLVNSQYSVNVVHQQVASSNQNLISIYMKQIDGQLAEAERHIAGLAFSETSVQQMNAPRTEDEYMLAKSGVSRRLSADLSLYPAIDGFYVYSSTKNDVVDAYRPSMSYENLSQLREMFTSAIRDLERLPSQRTSGWKTIRDGDDAYLLRVIKDGNLYIGAWSKAGRLLGPLDSVQTGPSGAVLLVDGEGEQLAATRKLDAKGLNFKNDFNRYYLSGDKKDFLVVGQMSSRGDMALVAVMSDKTLLQNLPYLNKAASLVVLIALFMLPLSYWLLRRVLLLPLWRIVSAMRRIGEGNFNFRMETGSATDEFRLVNETFNRMILQIEELKIHVYEEQLSKQRVELKQLQLQINPHFFMNTLNILYTLAQHKRYELIQELTMYLVHYFRYLFQSNHPLVLLKDELAHVRNYLNIQRLRFPHYLNVDIQVPDYLGNTPIPPLMLQTIVENSIKHALKTDKPITLSIEADVDELAEVPMVCLVISDNGEGYSEEALEAIRSGERLVDNNGEHIGLWNVRERLRLQYGELARLDCYNDDPHGAVTEITVPLNPVQEEKEMTSHATLADHGR</sequence>
<keyword evidence="7" id="KW-0812">Transmembrane</keyword>
<accession>A0A917GZ39</accession>
<dbReference type="InterPro" id="IPR010559">
    <property type="entry name" value="Sig_transdc_His_kin_internal"/>
</dbReference>
<evidence type="ECO:0000256" key="4">
    <source>
        <dbReference type="ARBA" id="ARBA00022679"/>
    </source>
</evidence>
<dbReference type="Pfam" id="PF00672">
    <property type="entry name" value="HAMP"/>
    <property type="match status" value="1"/>
</dbReference>
<keyword evidence="5" id="KW-0418">Kinase</keyword>
<keyword evidence="3" id="KW-0597">Phosphoprotein</keyword>
<dbReference type="Gene3D" id="3.30.565.10">
    <property type="entry name" value="Histidine kinase-like ATPase, C-terminal domain"/>
    <property type="match status" value="1"/>
</dbReference>
<evidence type="ECO:0000256" key="1">
    <source>
        <dbReference type="ARBA" id="ARBA00004651"/>
    </source>
</evidence>
<evidence type="ECO:0000256" key="2">
    <source>
        <dbReference type="ARBA" id="ARBA00022475"/>
    </source>
</evidence>
<dbReference type="CDD" id="cd06225">
    <property type="entry name" value="HAMP"/>
    <property type="match status" value="1"/>
</dbReference>
<evidence type="ECO:0000259" key="8">
    <source>
        <dbReference type="PROSITE" id="PS50885"/>
    </source>
</evidence>
<dbReference type="RefSeq" id="WP_188888292.1">
    <property type="nucleotide sequence ID" value="NZ_BMHY01000002.1"/>
</dbReference>
<dbReference type="SUPFAM" id="SSF55874">
    <property type="entry name" value="ATPase domain of HSP90 chaperone/DNA topoisomerase II/histidine kinase"/>
    <property type="match status" value="1"/>
</dbReference>
<keyword evidence="4" id="KW-0808">Transferase</keyword>
<evidence type="ECO:0000256" key="6">
    <source>
        <dbReference type="ARBA" id="ARBA00023136"/>
    </source>
</evidence>
<proteinExistence type="predicted"/>
<dbReference type="SMART" id="SM00387">
    <property type="entry name" value="HATPase_c"/>
    <property type="match status" value="1"/>
</dbReference>
<keyword evidence="7" id="KW-1133">Transmembrane helix</keyword>
<dbReference type="PANTHER" id="PTHR34220:SF7">
    <property type="entry name" value="SENSOR HISTIDINE KINASE YPDA"/>
    <property type="match status" value="1"/>
</dbReference>
<reference evidence="9 10" key="1">
    <citation type="journal article" date="2014" name="Int. J. Syst. Evol. Microbiol.">
        <title>Complete genome sequence of Corynebacterium casei LMG S-19264T (=DSM 44701T), isolated from a smear-ripened cheese.</title>
        <authorList>
            <consortium name="US DOE Joint Genome Institute (JGI-PGF)"/>
            <person name="Walter F."/>
            <person name="Albersmeier A."/>
            <person name="Kalinowski J."/>
            <person name="Ruckert C."/>
        </authorList>
    </citation>
    <scope>NUCLEOTIDE SEQUENCE [LARGE SCALE GENOMIC DNA]</scope>
    <source>
        <strain evidence="9 10">CGMCC 1.15286</strain>
    </source>
</reference>
<evidence type="ECO:0000313" key="10">
    <source>
        <dbReference type="Proteomes" id="UP000600247"/>
    </source>
</evidence>
<dbReference type="Proteomes" id="UP000600247">
    <property type="component" value="Unassembled WGS sequence"/>
</dbReference>
<keyword evidence="2" id="KW-1003">Cell membrane</keyword>
<evidence type="ECO:0000256" key="5">
    <source>
        <dbReference type="ARBA" id="ARBA00022777"/>
    </source>
</evidence>
<comment type="caution">
    <text evidence="9">The sequence shown here is derived from an EMBL/GenBank/DDBJ whole genome shotgun (WGS) entry which is preliminary data.</text>
</comment>
<dbReference type="InterPro" id="IPR003594">
    <property type="entry name" value="HATPase_dom"/>
</dbReference>
<name>A0A917GZ39_9BACL</name>
<dbReference type="PROSITE" id="PS50885">
    <property type="entry name" value="HAMP"/>
    <property type="match status" value="1"/>
</dbReference>
<dbReference type="GO" id="GO:0005886">
    <property type="term" value="C:plasma membrane"/>
    <property type="evidence" value="ECO:0007669"/>
    <property type="project" value="UniProtKB-SubCell"/>
</dbReference>
<dbReference type="EMBL" id="BMHY01000002">
    <property type="protein sequence ID" value="GGG62294.1"/>
    <property type="molecule type" value="Genomic_DNA"/>
</dbReference>
<feature type="transmembrane region" description="Helical" evidence="7">
    <location>
        <begin position="285"/>
        <end position="304"/>
    </location>
</feature>
<keyword evidence="6 7" id="KW-0472">Membrane</keyword>
<protein>
    <recommendedName>
        <fullName evidence="8">HAMP domain-containing protein</fullName>
    </recommendedName>
</protein>
<dbReference type="InterPro" id="IPR003660">
    <property type="entry name" value="HAMP_dom"/>
</dbReference>
<evidence type="ECO:0000313" key="9">
    <source>
        <dbReference type="EMBL" id="GGG62294.1"/>
    </source>
</evidence>
<dbReference type="GO" id="GO:0000155">
    <property type="term" value="F:phosphorelay sensor kinase activity"/>
    <property type="evidence" value="ECO:0007669"/>
    <property type="project" value="InterPro"/>
</dbReference>
<gene>
    <name evidence="9" type="ORF">GCM10010918_14980</name>
</gene>
<dbReference type="SUPFAM" id="SSF158472">
    <property type="entry name" value="HAMP domain-like"/>
    <property type="match status" value="1"/>
</dbReference>
<feature type="domain" description="HAMP" evidence="8">
    <location>
        <begin position="306"/>
        <end position="359"/>
    </location>
</feature>
<keyword evidence="10" id="KW-1185">Reference proteome</keyword>
<comment type="subcellular location">
    <subcellularLocation>
        <location evidence="1">Cell membrane</location>
        <topology evidence="1">Multi-pass membrane protein</topology>
    </subcellularLocation>
</comment>
<evidence type="ECO:0000256" key="3">
    <source>
        <dbReference type="ARBA" id="ARBA00022553"/>
    </source>
</evidence>